<feature type="compositionally biased region" description="Polar residues" evidence="1">
    <location>
        <begin position="589"/>
        <end position="607"/>
    </location>
</feature>
<proteinExistence type="predicted"/>
<evidence type="ECO:0000313" key="2">
    <source>
        <dbReference type="EMBL" id="EXJ83224.1"/>
    </source>
</evidence>
<dbReference type="EMBL" id="AMWN01000006">
    <property type="protein sequence ID" value="EXJ83224.1"/>
    <property type="molecule type" value="Genomic_DNA"/>
</dbReference>
<name>W9YLS5_9EURO</name>
<feature type="region of interest" description="Disordered" evidence="1">
    <location>
        <begin position="232"/>
        <end position="258"/>
    </location>
</feature>
<evidence type="ECO:0000256" key="1">
    <source>
        <dbReference type="SAM" id="MobiDB-lite"/>
    </source>
</evidence>
<feature type="compositionally biased region" description="Basic and acidic residues" evidence="1">
    <location>
        <begin position="451"/>
        <end position="469"/>
    </location>
</feature>
<dbReference type="AlphaFoldDB" id="W9YLS5"/>
<feature type="region of interest" description="Disordered" evidence="1">
    <location>
        <begin position="451"/>
        <end position="515"/>
    </location>
</feature>
<keyword evidence="3" id="KW-1185">Reference proteome</keyword>
<comment type="caution">
    <text evidence="2">The sequence shown here is derived from an EMBL/GenBank/DDBJ whole genome shotgun (WGS) entry which is preliminary data.</text>
</comment>
<dbReference type="HOGENOM" id="CLU_015634_1_0_1"/>
<accession>W9YLS5</accession>
<organism evidence="2 3">
    <name type="scientific">Capronia coronata CBS 617.96</name>
    <dbReference type="NCBI Taxonomy" id="1182541"/>
    <lineage>
        <taxon>Eukaryota</taxon>
        <taxon>Fungi</taxon>
        <taxon>Dikarya</taxon>
        <taxon>Ascomycota</taxon>
        <taxon>Pezizomycotina</taxon>
        <taxon>Eurotiomycetes</taxon>
        <taxon>Chaetothyriomycetidae</taxon>
        <taxon>Chaetothyriales</taxon>
        <taxon>Herpotrichiellaceae</taxon>
        <taxon>Capronia</taxon>
    </lineage>
</organism>
<sequence length="630" mass="71574">MYVESLVSLQVQGYACDIVVLLCDFGIHGHYLCAVNISDAFGPRQQPSDYNCHPRVLLCTRLWSTNKLFVRHNRRFLVLGTHSALGNHDHHEWLLHRYDLETARPVAKEPLQLRNFCGSEMGSTVCFTIYQDNFYALTNQTSYESEEVDWTSYYHFIHFPLDDPLPDLKVRAIWRRQHLEGPINDSWTDLGFQIDHGSGELLIVECRKEWLAGGSRSVRTYYTQPFERALHGDLHNGHRHPPGDPLGRTLDAKNNSRWEESRPRLDRFVHTEIQESDDRGVKEYIRAKTKWNGYHFNAQAFVDLVTDEVSVEGEWRPKERIKLRVASRHELSPLVSEDDHMNGSSFLLRPPSLDKEGEVMPDGEEAFSPTKVSLWPPDDAPPELHDMLCPGGRGGEVKAILGDQGMVYTAGPAREPGSRERALIFVSFDPTFGFEGMKRLDGSLAIPKQRDLQSDAVRKRKNVGERGEPADACPGNEDTSPTRGSYSKRVRKSRDRYTPSQSEYMGEQAGSHNIARRDYDNDKKAEYLDGTAGQAAASDEPFRPTDVSGKQADRLGKQTESFGEHTSKPNYQTNVPHAPRQDPLIQVHATASPTTYPLRSNESSLPSSKPLETWRERAAYTTIRQGFWLR</sequence>
<dbReference type="OrthoDB" id="5359231at2759"/>
<feature type="compositionally biased region" description="Basic and acidic residues" evidence="1">
    <location>
        <begin position="551"/>
        <end position="567"/>
    </location>
</feature>
<feature type="region of interest" description="Disordered" evidence="1">
    <location>
        <begin position="531"/>
        <end position="610"/>
    </location>
</feature>
<dbReference type="eggNOG" id="ENOG502RYII">
    <property type="taxonomic scope" value="Eukaryota"/>
</dbReference>
<dbReference type="Proteomes" id="UP000019484">
    <property type="component" value="Unassembled WGS sequence"/>
</dbReference>
<gene>
    <name evidence="2" type="ORF">A1O1_06843</name>
</gene>
<dbReference type="STRING" id="1182541.W9YLS5"/>
<protein>
    <recommendedName>
        <fullName evidence="4">F-box domain-containing protein</fullName>
    </recommendedName>
</protein>
<dbReference type="GeneID" id="19161709"/>
<evidence type="ECO:0000313" key="3">
    <source>
        <dbReference type="Proteomes" id="UP000019484"/>
    </source>
</evidence>
<dbReference type="RefSeq" id="XP_007725910.1">
    <property type="nucleotide sequence ID" value="XM_007727720.1"/>
</dbReference>
<evidence type="ECO:0008006" key="4">
    <source>
        <dbReference type="Google" id="ProtNLM"/>
    </source>
</evidence>
<reference evidence="2 3" key="1">
    <citation type="submission" date="2013-03" db="EMBL/GenBank/DDBJ databases">
        <title>The Genome Sequence of Capronia coronata CBS 617.96.</title>
        <authorList>
            <consortium name="The Broad Institute Genomics Platform"/>
            <person name="Cuomo C."/>
            <person name="de Hoog S."/>
            <person name="Gorbushina A."/>
            <person name="Walker B."/>
            <person name="Young S.K."/>
            <person name="Zeng Q."/>
            <person name="Gargeya S."/>
            <person name="Fitzgerald M."/>
            <person name="Haas B."/>
            <person name="Abouelleil A."/>
            <person name="Allen A.W."/>
            <person name="Alvarado L."/>
            <person name="Arachchi H.M."/>
            <person name="Berlin A.M."/>
            <person name="Chapman S.B."/>
            <person name="Gainer-Dewar J."/>
            <person name="Goldberg J."/>
            <person name="Griggs A."/>
            <person name="Gujja S."/>
            <person name="Hansen M."/>
            <person name="Howarth C."/>
            <person name="Imamovic A."/>
            <person name="Ireland A."/>
            <person name="Larimer J."/>
            <person name="McCowan C."/>
            <person name="Murphy C."/>
            <person name="Pearson M."/>
            <person name="Poon T.W."/>
            <person name="Priest M."/>
            <person name="Roberts A."/>
            <person name="Saif S."/>
            <person name="Shea T."/>
            <person name="Sisk P."/>
            <person name="Sykes S."/>
            <person name="Wortman J."/>
            <person name="Nusbaum C."/>
            <person name="Birren B."/>
        </authorList>
    </citation>
    <scope>NUCLEOTIDE SEQUENCE [LARGE SCALE GENOMIC DNA]</scope>
    <source>
        <strain evidence="2 3">CBS 617.96</strain>
    </source>
</reference>